<dbReference type="Pfam" id="PF04241">
    <property type="entry name" value="DUF423"/>
    <property type="match status" value="1"/>
</dbReference>
<comment type="caution">
    <text evidence="7">The sequence shown here is derived from an EMBL/GenBank/DDBJ whole genome shotgun (WGS) entry which is preliminary data.</text>
</comment>
<proteinExistence type="inferred from homology"/>
<dbReference type="PANTHER" id="PTHR43461">
    <property type="entry name" value="TRANSMEMBRANE PROTEIN 256"/>
    <property type="match status" value="1"/>
</dbReference>
<keyword evidence="5 6" id="KW-0472">Membrane</keyword>
<dbReference type="EMBL" id="JBHUOK010000032">
    <property type="protein sequence ID" value="MFD2791028.1"/>
    <property type="molecule type" value="Genomic_DNA"/>
</dbReference>
<dbReference type="InterPro" id="IPR006696">
    <property type="entry name" value="DUF423"/>
</dbReference>
<name>A0ABW5VH78_9FLAO</name>
<evidence type="ECO:0000313" key="8">
    <source>
        <dbReference type="Proteomes" id="UP001597532"/>
    </source>
</evidence>
<reference evidence="8" key="1">
    <citation type="journal article" date="2019" name="Int. J. Syst. Evol. Microbiol.">
        <title>The Global Catalogue of Microorganisms (GCM) 10K type strain sequencing project: providing services to taxonomists for standard genome sequencing and annotation.</title>
        <authorList>
            <consortium name="The Broad Institute Genomics Platform"/>
            <consortium name="The Broad Institute Genome Sequencing Center for Infectious Disease"/>
            <person name="Wu L."/>
            <person name="Ma J."/>
        </authorList>
    </citation>
    <scope>NUCLEOTIDE SEQUENCE [LARGE SCALE GENOMIC DNA]</scope>
    <source>
        <strain evidence="8">KCTC 52924</strain>
    </source>
</reference>
<evidence type="ECO:0000256" key="2">
    <source>
        <dbReference type="ARBA" id="ARBA00009694"/>
    </source>
</evidence>
<comment type="similarity">
    <text evidence="2">Belongs to the UPF0382 family.</text>
</comment>
<evidence type="ECO:0000256" key="4">
    <source>
        <dbReference type="ARBA" id="ARBA00022989"/>
    </source>
</evidence>
<comment type="subcellular location">
    <subcellularLocation>
        <location evidence="1">Membrane</location>
        <topology evidence="1">Multi-pass membrane protein</topology>
    </subcellularLocation>
</comment>
<gene>
    <name evidence="7" type="ORF">ACFS1K_14730</name>
</gene>
<sequence>MNKTILGLGIFFGLTAVMLGAFGAHGLTNLVDSKSLDTFGTGVQYQMYHAFFLMILSTLNPLSTKKRKLISYFIVLGIICFSFSIYFLATNELTSFDFKRIALITPLGGVFLIVGWVLLGVGVMKTENPK</sequence>
<dbReference type="RefSeq" id="WP_251806235.1">
    <property type="nucleotide sequence ID" value="NZ_CP166679.1"/>
</dbReference>
<feature type="transmembrane region" description="Helical" evidence="6">
    <location>
        <begin position="69"/>
        <end position="89"/>
    </location>
</feature>
<evidence type="ECO:0000313" key="7">
    <source>
        <dbReference type="EMBL" id="MFD2791028.1"/>
    </source>
</evidence>
<feature type="transmembrane region" description="Helical" evidence="6">
    <location>
        <begin position="43"/>
        <end position="62"/>
    </location>
</feature>
<keyword evidence="8" id="KW-1185">Reference proteome</keyword>
<evidence type="ECO:0000256" key="3">
    <source>
        <dbReference type="ARBA" id="ARBA00022692"/>
    </source>
</evidence>
<keyword evidence="3 6" id="KW-0812">Transmembrane</keyword>
<organism evidence="7 8">
    <name type="scientific">Arenibacter antarcticus</name>
    <dbReference type="NCBI Taxonomy" id="2040469"/>
    <lineage>
        <taxon>Bacteria</taxon>
        <taxon>Pseudomonadati</taxon>
        <taxon>Bacteroidota</taxon>
        <taxon>Flavobacteriia</taxon>
        <taxon>Flavobacteriales</taxon>
        <taxon>Flavobacteriaceae</taxon>
        <taxon>Arenibacter</taxon>
    </lineage>
</organism>
<feature type="transmembrane region" description="Helical" evidence="6">
    <location>
        <begin position="101"/>
        <end position="124"/>
    </location>
</feature>
<dbReference type="Proteomes" id="UP001597532">
    <property type="component" value="Unassembled WGS sequence"/>
</dbReference>
<evidence type="ECO:0000256" key="1">
    <source>
        <dbReference type="ARBA" id="ARBA00004141"/>
    </source>
</evidence>
<protein>
    <submittedName>
        <fullName evidence="7">DUF423 domain-containing protein</fullName>
    </submittedName>
</protein>
<accession>A0ABW5VH78</accession>
<evidence type="ECO:0000256" key="5">
    <source>
        <dbReference type="ARBA" id="ARBA00023136"/>
    </source>
</evidence>
<dbReference type="PANTHER" id="PTHR43461:SF1">
    <property type="entry name" value="TRANSMEMBRANE PROTEIN 256"/>
    <property type="match status" value="1"/>
</dbReference>
<keyword evidence="4 6" id="KW-1133">Transmembrane helix</keyword>
<evidence type="ECO:0000256" key="6">
    <source>
        <dbReference type="SAM" id="Phobius"/>
    </source>
</evidence>